<gene>
    <name evidence="1" type="ORF">B0A65_05990</name>
</gene>
<reference evidence="1 2" key="1">
    <citation type="submission" date="2016-11" db="EMBL/GenBank/DDBJ databases">
        <title>Whole genomes of Flavobacteriaceae.</title>
        <authorList>
            <person name="Stine C."/>
            <person name="Li C."/>
            <person name="Tadesse D."/>
        </authorList>
    </citation>
    <scope>NUCLEOTIDE SEQUENCE [LARGE SCALE GENOMIC DNA]</scope>
    <source>
        <strain evidence="1 2">DSM 15937</strain>
    </source>
</reference>
<protein>
    <submittedName>
        <fullName evidence="1">3-oxoacyl-ACP synthase</fullName>
    </submittedName>
</protein>
<accession>A0ABX4BSV7</accession>
<proteinExistence type="predicted"/>
<evidence type="ECO:0000313" key="1">
    <source>
        <dbReference type="EMBL" id="OXA80548.1"/>
    </source>
</evidence>
<dbReference type="Proteomes" id="UP000198382">
    <property type="component" value="Unassembled WGS sequence"/>
</dbReference>
<organism evidence="1 2">
    <name type="scientific">Flavobacterium frigidimaris</name>
    <dbReference type="NCBI Taxonomy" id="262320"/>
    <lineage>
        <taxon>Bacteria</taxon>
        <taxon>Pseudomonadati</taxon>
        <taxon>Bacteroidota</taxon>
        <taxon>Flavobacteriia</taxon>
        <taxon>Flavobacteriales</taxon>
        <taxon>Flavobacteriaceae</taxon>
        <taxon>Flavobacterium</taxon>
    </lineage>
</organism>
<dbReference type="EMBL" id="MUGV01000012">
    <property type="protein sequence ID" value="OXA80548.1"/>
    <property type="molecule type" value="Genomic_DNA"/>
</dbReference>
<evidence type="ECO:0000313" key="2">
    <source>
        <dbReference type="Proteomes" id="UP000198382"/>
    </source>
</evidence>
<dbReference type="RefSeq" id="WP_074660056.1">
    <property type="nucleotide sequence ID" value="NZ_MUGV01000012.1"/>
</dbReference>
<sequence>MTQNKTRIQSYITIQNNEIVLDGTSVFKIEPTNFADFSKQAYRNFDIQYPKFFKMDALSKLAFLGAELLLSPITSSEQENNIALVFANKSSSLDTDVKYQESISDKENYYPSPAVFVYTLPNICLGEISIRHQLKSENSFFIFDVFNTEFMSNYSNILLNSDKADVVLCGWVEFFNDDYKAFLCTISKEENTKYTNENINTLYKNSSWKH</sequence>
<name>A0ABX4BSV7_FLAFR</name>
<keyword evidence="2" id="KW-1185">Reference proteome</keyword>
<comment type="caution">
    <text evidence="1">The sequence shown here is derived from an EMBL/GenBank/DDBJ whole genome shotgun (WGS) entry which is preliminary data.</text>
</comment>